<name>A0A345DLQ4_9MOLU</name>
<dbReference type="EMBL" id="CP031088">
    <property type="protein sequence ID" value="AXF95142.1"/>
    <property type="molecule type" value="Genomic_DNA"/>
</dbReference>
<dbReference type="KEGG" id="sphh:SDAV_004012"/>
<reference evidence="2" key="1">
    <citation type="submission" date="2018-07" db="EMBL/GenBank/DDBJ databases">
        <title>Complete Genome Sequence of Spiroplasma phoeniceum.</title>
        <authorList>
            <person name="Davis R.E."/>
            <person name="Shao J.Y."/>
            <person name="Zhao Y."/>
            <person name="Silver A."/>
            <person name="Stump z."/>
            <person name="Gasparich G."/>
        </authorList>
    </citation>
    <scope>NUCLEOTIDE SEQUENCE [LARGE SCALE GENOMIC DNA]</scope>
    <source>
        <strain evidence="2">P40</strain>
    </source>
</reference>
<dbReference type="AlphaFoldDB" id="A0A345DLQ4"/>
<gene>
    <name evidence="1" type="ORF">SDAV_004012</name>
</gene>
<organism evidence="1 2">
    <name type="scientific">Spiroplasma phoeniceum P40</name>
    <dbReference type="NCBI Taxonomy" id="1276259"/>
    <lineage>
        <taxon>Bacteria</taxon>
        <taxon>Bacillati</taxon>
        <taxon>Mycoplasmatota</taxon>
        <taxon>Mollicutes</taxon>
        <taxon>Entomoplasmatales</taxon>
        <taxon>Spiroplasmataceae</taxon>
        <taxon>Spiroplasma</taxon>
    </lineage>
</organism>
<sequence>MQVNLISKTERCIPEKGTEEGRQYMSGGKQIKIVVYLQNTKYRTINIPPPLTPSEADGVVNK</sequence>
<accession>A0A345DLQ4</accession>
<evidence type="ECO:0000313" key="1">
    <source>
        <dbReference type="EMBL" id="AXF95142.1"/>
    </source>
</evidence>
<evidence type="ECO:0000313" key="2">
    <source>
        <dbReference type="Proteomes" id="UP000253689"/>
    </source>
</evidence>
<protein>
    <submittedName>
        <fullName evidence="1">Uncharacterized protein</fullName>
    </submittedName>
</protein>
<keyword evidence="2" id="KW-1185">Reference proteome</keyword>
<dbReference type="RefSeq" id="WP_151202486.1">
    <property type="nucleotide sequence ID" value="NZ_CP031088.1"/>
</dbReference>
<dbReference type="Proteomes" id="UP000253689">
    <property type="component" value="Chromosome"/>
</dbReference>
<proteinExistence type="predicted"/>